<evidence type="ECO:0000259" key="1">
    <source>
        <dbReference type="Pfam" id="PF00551"/>
    </source>
</evidence>
<comment type="caution">
    <text evidence="2">The sequence shown here is derived from an EMBL/GenBank/DDBJ whole genome shotgun (WGS) entry which is preliminary data.</text>
</comment>
<dbReference type="SUPFAM" id="SSF53328">
    <property type="entry name" value="Formyltransferase"/>
    <property type="match status" value="1"/>
</dbReference>
<dbReference type="RefSeq" id="WP_378110811.1">
    <property type="nucleotide sequence ID" value="NZ_JBHSNC010000017.1"/>
</dbReference>
<dbReference type="InterPro" id="IPR036477">
    <property type="entry name" value="Formyl_transf_N_sf"/>
</dbReference>
<proteinExistence type="predicted"/>
<evidence type="ECO:0000313" key="3">
    <source>
        <dbReference type="Proteomes" id="UP001596108"/>
    </source>
</evidence>
<keyword evidence="3" id="KW-1185">Reference proteome</keyword>
<dbReference type="Pfam" id="PF00551">
    <property type="entry name" value="Formyl_trans_N"/>
    <property type="match status" value="1"/>
</dbReference>
<dbReference type="Gene3D" id="3.40.50.170">
    <property type="entry name" value="Formyl transferase, N-terminal domain"/>
    <property type="match status" value="1"/>
</dbReference>
<feature type="domain" description="Formyl transferase N-terminal" evidence="1">
    <location>
        <begin position="52"/>
        <end position="175"/>
    </location>
</feature>
<evidence type="ECO:0000313" key="2">
    <source>
        <dbReference type="EMBL" id="MFC5528942.1"/>
    </source>
</evidence>
<dbReference type="InterPro" id="IPR002376">
    <property type="entry name" value="Formyl_transf_N"/>
</dbReference>
<reference evidence="3" key="1">
    <citation type="journal article" date="2019" name="Int. J. Syst. Evol. Microbiol.">
        <title>The Global Catalogue of Microorganisms (GCM) 10K type strain sequencing project: providing services to taxonomists for standard genome sequencing and annotation.</title>
        <authorList>
            <consortium name="The Broad Institute Genomics Platform"/>
            <consortium name="The Broad Institute Genome Sequencing Center for Infectious Disease"/>
            <person name="Wu L."/>
            <person name="Ma J."/>
        </authorList>
    </citation>
    <scope>NUCLEOTIDE SEQUENCE [LARGE SCALE GENOMIC DNA]</scope>
    <source>
        <strain evidence="3">CGMCC 1.18578</strain>
    </source>
</reference>
<protein>
    <submittedName>
        <fullName evidence="2">Formyltransferase family protein</fullName>
    </submittedName>
</protein>
<gene>
    <name evidence="2" type="ORF">ACFPQ4_05675</name>
</gene>
<sequence length="244" mass="27774">MIIPKVALIGTSGNRTKAYLQLMKKNNLLPSYCVIMHRDVSVLRNEAELYKQQNEEPADYYDPNEPVVVTLEECGIPYRIVETEQVNDELVHGHVLDRDEEIWIYSGFGGQILKRPLINCGKKFLHIHPGIVPEFKGSTTIYYSLLQEGTCGASAIFLDENIDTGPLIAKKRFRIPDQPPDMDYIFDPFIRASLLVDVLRHYSVHQTFDLTSQTPDEGETYFIIHPVLKHIAILSEVESKEGSL</sequence>
<dbReference type="Proteomes" id="UP001596108">
    <property type="component" value="Unassembled WGS sequence"/>
</dbReference>
<organism evidence="2 3">
    <name type="scientific">Cohnella yongneupensis</name>
    <dbReference type="NCBI Taxonomy" id="425006"/>
    <lineage>
        <taxon>Bacteria</taxon>
        <taxon>Bacillati</taxon>
        <taxon>Bacillota</taxon>
        <taxon>Bacilli</taxon>
        <taxon>Bacillales</taxon>
        <taxon>Paenibacillaceae</taxon>
        <taxon>Cohnella</taxon>
    </lineage>
</organism>
<name>A0ABW0QZA9_9BACL</name>
<accession>A0ABW0QZA9</accession>
<dbReference type="EMBL" id="JBHSNC010000017">
    <property type="protein sequence ID" value="MFC5528942.1"/>
    <property type="molecule type" value="Genomic_DNA"/>
</dbReference>